<feature type="region of interest" description="Disordered" evidence="1">
    <location>
        <begin position="37"/>
        <end position="73"/>
    </location>
</feature>
<evidence type="ECO:0000313" key="2">
    <source>
        <dbReference type="EMBL" id="KAK0657588.1"/>
    </source>
</evidence>
<sequence length="204" mass="22729">MRAYPSSRGQGFLGTTYPSIARRFYTLLAKGPKEAVVDGMPFPNTQTPRRRGEISSMTEQQSPPNRQTKTRTSVFRGRYVPVRKGRHATVRVCRLLLGIHPVPRRACLSSNGPVRGETNQPAASMVPFHWSEKRVSGGSVLISWQRCWVLDGPSAEAGVVRQQHAESRQAWQHVPSFQENIGDTSYAPLIFPRGARPACRPLPV</sequence>
<name>A0AA39YS14_9PEZI</name>
<accession>A0AA39YS14</accession>
<proteinExistence type="predicted"/>
<evidence type="ECO:0000313" key="3">
    <source>
        <dbReference type="Proteomes" id="UP001174936"/>
    </source>
</evidence>
<keyword evidence="3" id="KW-1185">Reference proteome</keyword>
<evidence type="ECO:0000256" key="1">
    <source>
        <dbReference type="SAM" id="MobiDB-lite"/>
    </source>
</evidence>
<organism evidence="2 3">
    <name type="scientific">Cercophora newfieldiana</name>
    <dbReference type="NCBI Taxonomy" id="92897"/>
    <lineage>
        <taxon>Eukaryota</taxon>
        <taxon>Fungi</taxon>
        <taxon>Dikarya</taxon>
        <taxon>Ascomycota</taxon>
        <taxon>Pezizomycotina</taxon>
        <taxon>Sordariomycetes</taxon>
        <taxon>Sordariomycetidae</taxon>
        <taxon>Sordariales</taxon>
        <taxon>Lasiosphaeriaceae</taxon>
        <taxon>Cercophora</taxon>
    </lineage>
</organism>
<protein>
    <submittedName>
        <fullName evidence="2">Uncharacterized protein</fullName>
    </submittedName>
</protein>
<gene>
    <name evidence="2" type="ORF">B0T16DRAFT_402060</name>
</gene>
<reference evidence="2" key="1">
    <citation type="submission" date="2023-06" db="EMBL/GenBank/DDBJ databases">
        <title>Genome-scale phylogeny and comparative genomics of the fungal order Sordariales.</title>
        <authorList>
            <consortium name="Lawrence Berkeley National Laboratory"/>
            <person name="Hensen N."/>
            <person name="Bonometti L."/>
            <person name="Westerberg I."/>
            <person name="Brannstrom I.O."/>
            <person name="Guillou S."/>
            <person name="Cros-Aarteil S."/>
            <person name="Calhoun S."/>
            <person name="Haridas S."/>
            <person name="Kuo A."/>
            <person name="Mondo S."/>
            <person name="Pangilinan J."/>
            <person name="Riley R."/>
            <person name="Labutti K."/>
            <person name="Andreopoulos B."/>
            <person name="Lipzen A."/>
            <person name="Chen C."/>
            <person name="Yanf M."/>
            <person name="Daum C."/>
            <person name="Ng V."/>
            <person name="Clum A."/>
            <person name="Steindorff A."/>
            <person name="Ohm R."/>
            <person name="Martin F."/>
            <person name="Silar P."/>
            <person name="Natvig D."/>
            <person name="Lalanne C."/>
            <person name="Gautier V."/>
            <person name="Ament-Velasquez S.L."/>
            <person name="Kruys A."/>
            <person name="Hutchinson M.I."/>
            <person name="Powell A.J."/>
            <person name="Barry K."/>
            <person name="Miller A.N."/>
            <person name="Grigoriev I.V."/>
            <person name="Debuchy R."/>
            <person name="Gladieux P."/>
            <person name="Thoren M.H."/>
            <person name="Johannesson H."/>
        </authorList>
    </citation>
    <scope>NUCLEOTIDE SEQUENCE</scope>
    <source>
        <strain evidence="2">SMH2532-1</strain>
    </source>
</reference>
<dbReference type="Proteomes" id="UP001174936">
    <property type="component" value="Unassembled WGS sequence"/>
</dbReference>
<dbReference type="AlphaFoldDB" id="A0AA39YS14"/>
<comment type="caution">
    <text evidence="2">The sequence shown here is derived from an EMBL/GenBank/DDBJ whole genome shotgun (WGS) entry which is preliminary data.</text>
</comment>
<dbReference type="EMBL" id="JAULSV010000001">
    <property type="protein sequence ID" value="KAK0657588.1"/>
    <property type="molecule type" value="Genomic_DNA"/>
</dbReference>
<feature type="compositionally biased region" description="Polar residues" evidence="1">
    <location>
        <begin position="55"/>
        <end position="73"/>
    </location>
</feature>